<dbReference type="OrthoDB" id="9810135at2"/>
<protein>
    <recommendedName>
        <fullName evidence="13">DNA 3'-5' helicase</fullName>
        <ecNumber evidence="13">5.6.2.4</ecNumber>
    </recommendedName>
</protein>
<evidence type="ECO:0000256" key="15">
    <source>
        <dbReference type="PROSITE-ProRule" id="PRU00560"/>
    </source>
</evidence>
<evidence type="ECO:0000256" key="2">
    <source>
        <dbReference type="ARBA" id="ARBA00022722"/>
    </source>
</evidence>
<keyword evidence="9" id="KW-0238">DNA-binding</keyword>
<dbReference type="InterPro" id="IPR014017">
    <property type="entry name" value="DNA_helicase_UvrD-like_C"/>
</dbReference>
<dbReference type="Proteomes" id="UP000287352">
    <property type="component" value="Unassembled WGS sequence"/>
</dbReference>
<comment type="similarity">
    <text evidence="1">Belongs to the helicase family. UvrD subfamily.</text>
</comment>
<evidence type="ECO:0000256" key="10">
    <source>
        <dbReference type="ARBA" id="ARBA00023204"/>
    </source>
</evidence>
<dbReference type="SUPFAM" id="SSF52540">
    <property type="entry name" value="P-loop containing nucleoside triphosphate hydrolases"/>
    <property type="match status" value="1"/>
</dbReference>
<dbReference type="Pfam" id="PF06114">
    <property type="entry name" value="Peptidase_M78"/>
    <property type="match status" value="2"/>
</dbReference>
<evidence type="ECO:0000256" key="9">
    <source>
        <dbReference type="ARBA" id="ARBA00023125"/>
    </source>
</evidence>
<sequence>MDNAMRTMAETAAQLLLRAYRSAHPEWVDDRTPVDALAEWLKLDVETFHPSDYPEGTYGFMDADEDENLIWLRRTMQETLRRFTLAHELGHAILHCQGGKRFLELSQRFTSPLETTPSAFLDVPLLSRIDPCHEADVQENLSLLLDEEQFEEKLGIGHTYDPRSQRELAANFFAAELLIPFDRLRTLYLVEQVPAPTIAARFGISNAALLNRLAELLQQPVARSETEPLASPQPAAAANTTAKRYDEFQQAAIEAETPALIVAGPGSGKTSTLIGRAIYLIRERNLLPQQILALTFSRKAASEMEERLQHVLSADYPTLPKVSTFHAFCADLLRQHGHLIGLRKDFALIDEAEGYFMLRQQANDLRLRHYQKLQAPAFYFPDILKAISRAKDELITPEDYAELGQRMQAQASDPEALEQAEKALEVAHVYALYQQALQQRGDTDFGGLLMLAIELLRQQPALLTEIQWKYQQILVDEFQDVNRASGVLLRTLAGSTQNVWVVGDSNQAIYGFRGASSANISQFEQDFPGARVLPLSRNYRSRPDLVALAEAFRCVQLELGQEPGKNQPVRLPQNDAYVTLARASHEIYELAGIAQDIQFKHSQGYAYRDMIVLCRTRAQAQKISRTLAAQGLPIVEQGGMLEQEHIRDVLSILMLLTNNSGMGLLRAGRQPEHPLSQHDIEALLLAAREPQTNLRQLLLDGEAPLTMSAEGRHALIRIAQILHSAERSSDVWSFLAQYLLIETPLIRNLLETVDKAKQLILTDYARLLQLARHYDQQQPLHPRKSPESAPSDMPEKPALVEQLRGFLEYLSLLVLLKQEGGSRQSSEEDENEQSDIIRVMTVHASKGLEFPVVYLPYLVQQKFPLQARTKPVANPSGMLPVESEGSAAHENGEACLFYVGVTRARDQLILSYSESYGKRKYKRSPYLDALEAGINAERFSKIHWDEKTTKETVISEEKALPFSSQPSDEFVKAMRSPTLSINAIEAYQRCPREYAYNSIYHFTSDENTYRLFWQATRNTVEELQQQLEKASEESHQRIPTQEEIQELYSQHWNALGGPEALFAPLYEEHGHEVVEQVRQRLTVQHNLIWKLHQSVKVDVGGQKIHVTIDRIEEAEQSGEATKYIRTSFGKRKEKPTAGTRELFYTLGYRQQYPGQNVELYSHNMSTGETTPITISSKKELSLYESVKQAIEGLEQQQFPAQPDPFRCPTCPFFFICPA</sequence>
<accession>A0A402A5M6</accession>
<dbReference type="InterPro" id="IPR000212">
    <property type="entry name" value="DNA_helicase_UvrD/REP"/>
</dbReference>
<comment type="catalytic activity">
    <reaction evidence="14">
        <text>ATP + H2O = ADP + phosphate + H(+)</text>
        <dbReference type="Rhea" id="RHEA:13065"/>
        <dbReference type="ChEBI" id="CHEBI:15377"/>
        <dbReference type="ChEBI" id="CHEBI:15378"/>
        <dbReference type="ChEBI" id="CHEBI:30616"/>
        <dbReference type="ChEBI" id="CHEBI:43474"/>
        <dbReference type="ChEBI" id="CHEBI:456216"/>
        <dbReference type="EC" id="5.6.2.4"/>
    </reaction>
</comment>
<dbReference type="PROSITE" id="PS51217">
    <property type="entry name" value="UVRD_HELICASE_CTER"/>
    <property type="match status" value="1"/>
</dbReference>
<keyword evidence="10" id="KW-0234">DNA repair</keyword>
<dbReference type="PROSITE" id="PS51198">
    <property type="entry name" value="UVRD_HELICASE_ATP_BIND"/>
    <property type="match status" value="1"/>
</dbReference>
<dbReference type="PANTHER" id="PTHR11070">
    <property type="entry name" value="UVRD / RECB / PCRA DNA HELICASE FAMILY MEMBER"/>
    <property type="match status" value="1"/>
</dbReference>
<evidence type="ECO:0000256" key="5">
    <source>
        <dbReference type="ARBA" id="ARBA00022801"/>
    </source>
</evidence>
<feature type="binding site" evidence="15">
    <location>
        <begin position="263"/>
        <end position="270"/>
    </location>
    <ligand>
        <name>ATP</name>
        <dbReference type="ChEBI" id="CHEBI:30616"/>
    </ligand>
</feature>
<dbReference type="GO" id="GO:0004527">
    <property type="term" value="F:exonuclease activity"/>
    <property type="evidence" value="ECO:0007669"/>
    <property type="project" value="UniProtKB-KW"/>
</dbReference>
<dbReference type="InterPro" id="IPR010359">
    <property type="entry name" value="IrrE_HExxH"/>
</dbReference>
<evidence type="ECO:0000256" key="8">
    <source>
        <dbReference type="ARBA" id="ARBA00022840"/>
    </source>
</evidence>
<evidence type="ECO:0000256" key="4">
    <source>
        <dbReference type="ARBA" id="ARBA00022763"/>
    </source>
</evidence>
<dbReference type="GO" id="GO:0043138">
    <property type="term" value="F:3'-5' DNA helicase activity"/>
    <property type="evidence" value="ECO:0007669"/>
    <property type="project" value="UniProtKB-EC"/>
</dbReference>
<name>A0A402A5M6_9CHLR</name>
<evidence type="ECO:0000256" key="13">
    <source>
        <dbReference type="ARBA" id="ARBA00034808"/>
    </source>
</evidence>
<evidence type="ECO:0000256" key="6">
    <source>
        <dbReference type="ARBA" id="ARBA00022806"/>
    </source>
</evidence>
<dbReference type="Gene3D" id="1.10.10.2910">
    <property type="match status" value="1"/>
</dbReference>
<keyword evidence="4" id="KW-0227">DNA damage</keyword>
<keyword evidence="11" id="KW-0413">Isomerase</keyword>
<dbReference type="Pfam" id="PF00580">
    <property type="entry name" value="UvrD-helicase"/>
    <property type="match status" value="1"/>
</dbReference>
<comment type="catalytic activity">
    <reaction evidence="12">
        <text>Couples ATP hydrolysis with the unwinding of duplex DNA by translocating in the 3'-5' direction.</text>
        <dbReference type="EC" id="5.6.2.4"/>
    </reaction>
</comment>
<dbReference type="Gene3D" id="1.10.486.10">
    <property type="entry name" value="PCRA, domain 4"/>
    <property type="match status" value="1"/>
</dbReference>
<keyword evidence="3 15" id="KW-0547">Nucleotide-binding</keyword>
<keyword evidence="7" id="KW-0269">Exonuclease</keyword>
<dbReference type="AlphaFoldDB" id="A0A402A5M6"/>
<dbReference type="EC" id="5.6.2.4" evidence="13"/>
<dbReference type="Gene3D" id="3.40.50.300">
    <property type="entry name" value="P-loop containing nucleotide triphosphate hydrolases"/>
    <property type="match status" value="2"/>
</dbReference>
<evidence type="ECO:0000256" key="14">
    <source>
        <dbReference type="ARBA" id="ARBA00048988"/>
    </source>
</evidence>
<dbReference type="PANTHER" id="PTHR11070:SF2">
    <property type="entry name" value="ATP-DEPENDENT DNA HELICASE SRS2"/>
    <property type="match status" value="1"/>
</dbReference>
<dbReference type="GO" id="GO:0005524">
    <property type="term" value="F:ATP binding"/>
    <property type="evidence" value="ECO:0007669"/>
    <property type="project" value="UniProtKB-UniRule"/>
</dbReference>
<evidence type="ECO:0000313" key="18">
    <source>
        <dbReference type="EMBL" id="GCE14356.1"/>
    </source>
</evidence>
<evidence type="ECO:0000256" key="1">
    <source>
        <dbReference type="ARBA" id="ARBA00009922"/>
    </source>
</evidence>
<evidence type="ECO:0000259" key="16">
    <source>
        <dbReference type="PROSITE" id="PS51198"/>
    </source>
</evidence>
<dbReference type="CDD" id="cd17932">
    <property type="entry name" value="DEXQc_UvrD"/>
    <property type="match status" value="1"/>
</dbReference>
<dbReference type="Gene3D" id="1.10.10.160">
    <property type="match status" value="1"/>
</dbReference>
<dbReference type="EMBL" id="BIFR01000001">
    <property type="protein sequence ID" value="GCE14356.1"/>
    <property type="molecule type" value="Genomic_DNA"/>
</dbReference>
<evidence type="ECO:0000256" key="12">
    <source>
        <dbReference type="ARBA" id="ARBA00034617"/>
    </source>
</evidence>
<evidence type="ECO:0000256" key="11">
    <source>
        <dbReference type="ARBA" id="ARBA00023235"/>
    </source>
</evidence>
<dbReference type="GO" id="GO:0000725">
    <property type="term" value="P:recombinational repair"/>
    <property type="evidence" value="ECO:0007669"/>
    <property type="project" value="TreeGrafter"/>
</dbReference>
<comment type="caution">
    <text evidence="18">The sequence shown here is derived from an EMBL/GenBank/DDBJ whole genome shotgun (WGS) entry which is preliminary data.</text>
</comment>
<keyword evidence="6 15" id="KW-0347">Helicase</keyword>
<dbReference type="Pfam" id="PF12705">
    <property type="entry name" value="PDDEXK_1"/>
    <property type="match status" value="1"/>
</dbReference>
<dbReference type="Pfam" id="PF13361">
    <property type="entry name" value="UvrD_C"/>
    <property type="match status" value="1"/>
</dbReference>
<gene>
    <name evidence="18" type="ORF">KTT_42150</name>
</gene>
<keyword evidence="19" id="KW-1185">Reference proteome</keyword>
<evidence type="ECO:0000256" key="3">
    <source>
        <dbReference type="ARBA" id="ARBA00022741"/>
    </source>
</evidence>
<organism evidence="18 19">
    <name type="scientific">Tengunoibacter tsumagoiensis</name>
    <dbReference type="NCBI Taxonomy" id="2014871"/>
    <lineage>
        <taxon>Bacteria</taxon>
        <taxon>Bacillati</taxon>
        <taxon>Chloroflexota</taxon>
        <taxon>Ktedonobacteria</taxon>
        <taxon>Ktedonobacterales</taxon>
        <taxon>Dictyobacteraceae</taxon>
        <taxon>Tengunoibacter</taxon>
    </lineage>
</organism>
<evidence type="ECO:0000256" key="7">
    <source>
        <dbReference type="ARBA" id="ARBA00022839"/>
    </source>
</evidence>
<dbReference type="InterPro" id="IPR038726">
    <property type="entry name" value="PDDEXK_AddAB-type"/>
</dbReference>
<feature type="domain" description="UvrD-like helicase C-terminal" evidence="17">
    <location>
        <begin position="546"/>
        <end position="847"/>
    </location>
</feature>
<reference evidence="19" key="1">
    <citation type="submission" date="2018-12" db="EMBL/GenBank/DDBJ databases">
        <title>Tengunoibacter tsumagoiensis gen. nov., sp. nov., Dictyobacter kobayashii sp. nov., D. alpinus sp. nov., and D. joshuensis sp. nov. and description of Dictyobacteraceae fam. nov. within the order Ktedonobacterales isolated from Tengu-no-mugimeshi.</title>
        <authorList>
            <person name="Wang C.M."/>
            <person name="Zheng Y."/>
            <person name="Sakai Y."/>
            <person name="Toyoda A."/>
            <person name="Minakuchi Y."/>
            <person name="Abe K."/>
            <person name="Yokota A."/>
            <person name="Yabe S."/>
        </authorList>
    </citation>
    <scope>NUCLEOTIDE SEQUENCE [LARGE SCALE GENOMIC DNA]</scope>
    <source>
        <strain evidence="19">Uno3</strain>
    </source>
</reference>
<proteinExistence type="inferred from homology"/>
<dbReference type="InterPro" id="IPR027417">
    <property type="entry name" value="P-loop_NTPase"/>
</dbReference>
<feature type="domain" description="UvrD-like helicase ATP-binding" evidence="16">
    <location>
        <begin position="242"/>
        <end position="542"/>
    </location>
</feature>
<dbReference type="RefSeq" id="WP_126581768.1">
    <property type="nucleotide sequence ID" value="NZ_BIFR01000001.1"/>
</dbReference>
<keyword evidence="8 15" id="KW-0067">ATP-binding</keyword>
<keyword evidence="5 15" id="KW-0378">Hydrolase</keyword>
<evidence type="ECO:0000259" key="17">
    <source>
        <dbReference type="PROSITE" id="PS51217"/>
    </source>
</evidence>
<evidence type="ECO:0000313" key="19">
    <source>
        <dbReference type="Proteomes" id="UP000287352"/>
    </source>
</evidence>
<dbReference type="GO" id="GO:0003677">
    <property type="term" value="F:DNA binding"/>
    <property type="evidence" value="ECO:0007669"/>
    <property type="project" value="UniProtKB-KW"/>
</dbReference>
<keyword evidence="2" id="KW-0540">Nuclease</keyword>
<dbReference type="InterPro" id="IPR014016">
    <property type="entry name" value="UvrD-like_ATP-bd"/>
</dbReference>
<dbReference type="InterPro" id="IPR013986">
    <property type="entry name" value="DExx_box_DNA_helicase_dom_sf"/>
</dbReference>